<keyword evidence="3" id="KW-1185">Reference proteome</keyword>
<dbReference type="AlphaFoldDB" id="M7N3P8"/>
<feature type="chain" id="PRO_5004081835" evidence="1">
    <location>
        <begin position="23"/>
        <end position="472"/>
    </location>
</feature>
<protein>
    <submittedName>
        <fullName evidence="2">Uncharacterized protein</fullName>
    </submittedName>
</protein>
<dbReference type="eggNOG" id="ENOG502ZBDQ">
    <property type="taxonomic scope" value="Bacteria"/>
</dbReference>
<proteinExistence type="predicted"/>
<evidence type="ECO:0000313" key="3">
    <source>
        <dbReference type="Proteomes" id="UP000011910"/>
    </source>
</evidence>
<organism evidence="2 3">
    <name type="scientific">Cesiribacter andamanensis AMV16</name>
    <dbReference type="NCBI Taxonomy" id="1279009"/>
    <lineage>
        <taxon>Bacteria</taxon>
        <taxon>Pseudomonadati</taxon>
        <taxon>Bacteroidota</taxon>
        <taxon>Cytophagia</taxon>
        <taxon>Cytophagales</taxon>
        <taxon>Cesiribacteraceae</taxon>
        <taxon>Cesiribacter</taxon>
    </lineage>
</organism>
<sequence length="472" mass="52410">MSLRLLLALSLGLISLLAPVQAQHTNVHISSRGGSTETTYQTGNESIKIEQDGEVQLSADDRSITGITGDGYFRIKKTTFGNTRELFIRSSGGTLTHEYREGGRQVPFEPAGRAWLADILPDLVRSTTIGAQSRVDRLYQKGGARGVMNEIAAMKSDHAKARYAELLLKKDLKESEIPFVIEGVGQHIGSDHYRYEVFKSNSSKLLANPQHLGNYLSAIKTVGSDHYKTGLVKLALERNLPAAYNQQALQLIATIESDHYKSEILKRMLRNNLSDEQLEFLLGKMLGQVESDHYRTEIITVVLKEQPKLSPTGVDHVIRGISQTTSDHYATESLKRLVSSHQLSSGNYEALFGMLNKLGSDHYKSEFMRMLVKDKDFGKHFGLLLRETERMDSDHYRSEILRSALNTNQLSDEQKASLAKSAATIKSDHYKTEVLLKVCSSGASAPVKAAVQESAKSISSTHYYGSVMKCVQ</sequence>
<feature type="signal peptide" evidence="1">
    <location>
        <begin position="1"/>
        <end position="22"/>
    </location>
</feature>
<dbReference type="EMBL" id="AODQ01000087">
    <property type="protein sequence ID" value="EMR01831.1"/>
    <property type="molecule type" value="Genomic_DNA"/>
</dbReference>
<accession>M7N3P8</accession>
<dbReference type="Proteomes" id="UP000011910">
    <property type="component" value="Unassembled WGS sequence"/>
</dbReference>
<evidence type="ECO:0000256" key="1">
    <source>
        <dbReference type="SAM" id="SignalP"/>
    </source>
</evidence>
<reference evidence="2 3" key="1">
    <citation type="journal article" date="2013" name="Genome Announc.">
        <title>Draft Genome Sequence of Cesiribacter andamanensis Strain AMV16T, Isolated from a Soil Sample from a Mud Volcano in the Andaman Islands, India.</title>
        <authorList>
            <person name="Shivaji S."/>
            <person name="Ara S."/>
            <person name="Begum Z."/>
            <person name="Srinivas T.N."/>
            <person name="Singh A."/>
            <person name="Kumar Pinnaka A."/>
        </authorList>
    </citation>
    <scope>NUCLEOTIDE SEQUENCE [LARGE SCALE GENOMIC DNA]</scope>
    <source>
        <strain evidence="2 3">AMV16</strain>
    </source>
</reference>
<name>M7N3P8_9BACT</name>
<evidence type="ECO:0000313" key="2">
    <source>
        <dbReference type="EMBL" id="EMR01831.1"/>
    </source>
</evidence>
<gene>
    <name evidence="2" type="ORF">ADICEAN_03027</name>
</gene>
<dbReference type="STRING" id="1279009.ADICEAN_03027"/>
<comment type="caution">
    <text evidence="2">The sequence shown here is derived from an EMBL/GenBank/DDBJ whole genome shotgun (WGS) entry which is preliminary data.</text>
</comment>
<keyword evidence="1" id="KW-0732">Signal</keyword>